<organism evidence="28 29">
    <name type="scientific">Brockia lithotrophica</name>
    <dbReference type="NCBI Taxonomy" id="933949"/>
    <lineage>
        <taxon>Bacteria</taxon>
        <taxon>Bacillati</taxon>
        <taxon>Bacillota</taxon>
        <taxon>Bacilli</taxon>
        <taxon>Bacillales</taxon>
        <taxon>Bacillales Family X. Incertae Sedis</taxon>
        <taxon>Brockia</taxon>
    </lineage>
</organism>
<comment type="cofactor">
    <cofactor evidence="25">
        <name>Mg(2+)</name>
        <dbReference type="ChEBI" id="CHEBI:18420"/>
    </cofactor>
    <cofactor evidence="25">
        <name>Mn(2+)</name>
        <dbReference type="ChEBI" id="CHEBI:29035"/>
    </cofactor>
    <text evidence="25">Binds 2 magnesium or manganese ions per subunit.</text>
</comment>
<dbReference type="FunFam" id="3.30.1490.20:FF:000007">
    <property type="entry name" value="D-alanine--D-alanine ligase"/>
    <property type="match status" value="1"/>
</dbReference>
<feature type="binding site" evidence="24">
    <location>
        <begin position="302"/>
        <end position="303"/>
    </location>
    <ligand>
        <name>ATP</name>
        <dbReference type="ChEBI" id="CHEBI:30616"/>
    </ligand>
</feature>
<feature type="binding site" evidence="24">
    <location>
        <position position="126"/>
    </location>
    <ligand>
        <name>ATP</name>
        <dbReference type="ChEBI" id="CHEBI:30616"/>
    </ligand>
</feature>
<feature type="domain" description="ATP-grasp" evidence="27">
    <location>
        <begin position="130"/>
        <end position="336"/>
    </location>
</feature>
<keyword evidence="12 25" id="KW-0460">Magnesium</keyword>
<dbReference type="NCBIfam" id="NF002528">
    <property type="entry name" value="PRK01966.1-4"/>
    <property type="match status" value="1"/>
</dbReference>
<keyword evidence="16 22" id="KW-0961">Cell wall biogenesis/degradation</keyword>
<evidence type="ECO:0000256" key="1">
    <source>
        <dbReference type="ARBA" id="ARBA00001936"/>
    </source>
</evidence>
<keyword evidence="9 25" id="KW-0479">Metal-binding</keyword>
<evidence type="ECO:0000256" key="18">
    <source>
        <dbReference type="ARBA" id="ARBA00060592"/>
    </source>
</evidence>
<dbReference type="InterPro" id="IPR011095">
    <property type="entry name" value="Dala_Dala_lig_C"/>
</dbReference>
<feature type="binding site" evidence="24">
    <location>
        <begin position="179"/>
        <end position="180"/>
    </location>
    <ligand>
        <name>ATP</name>
        <dbReference type="ChEBI" id="CHEBI:30616"/>
    </ligand>
</feature>
<dbReference type="Gene3D" id="3.30.470.20">
    <property type="entry name" value="ATP-grasp fold, B domain"/>
    <property type="match status" value="1"/>
</dbReference>
<evidence type="ECO:0000256" key="3">
    <source>
        <dbReference type="ARBA" id="ARBA00004496"/>
    </source>
</evidence>
<dbReference type="NCBIfam" id="TIGR01205">
    <property type="entry name" value="D_ala_D_alaTIGR"/>
    <property type="match status" value="1"/>
</dbReference>
<dbReference type="GO" id="GO:0008360">
    <property type="term" value="P:regulation of cell shape"/>
    <property type="evidence" value="ECO:0007669"/>
    <property type="project" value="UniProtKB-KW"/>
</dbReference>
<evidence type="ECO:0000256" key="15">
    <source>
        <dbReference type="ARBA" id="ARBA00023211"/>
    </source>
</evidence>
<dbReference type="GO" id="GO:0009252">
    <property type="term" value="P:peptidoglycan biosynthetic process"/>
    <property type="evidence" value="ECO:0007669"/>
    <property type="project" value="UniProtKB-UniRule"/>
</dbReference>
<dbReference type="InterPro" id="IPR000291">
    <property type="entry name" value="D-Ala_lig_Van_CS"/>
</dbReference>
<dbReference type="Proteomes" id="UP000244016">
    <property type="component" value="Unassembled WGS sequence"/>
</dbReference>
<dbReference type="Gene3D" id="3.40.50.20">
    <property type="match status" value="1"/>
</dbReference>
<accession>A0A2T5G3Z8</accession>
<dbReference type="PIRSF" id="PIRSF039102">
    <property type="entry name" value="Ddl/VanB"/>
    <property type="match status" value="1"/>
</dbReference>
<evidence type="ECO:0000256" key="23">
    <source>
        <dbReference type="PIRSR" id="PIRSR039102-1"/>
    </source>
</evidence>
<dbReference type="GO" id="GO:0008716">
    <property type="term" value="F:D-alanine-D-alanine ligase activity"/>
    <property type="evidence" value="ECO:0007669"/>
    <property type="project" value="UniProtKB-UniRule"/>
</dbReference>
<evidence type="ECO:0000256" key="25">
    <source>
        <dbReference type="PIRSR" id="PIRSR039102-3"/>
    </source>
</evidence>
<evidence type="ECO:0000313" key="29">
    <source>
        <dbReference type="Proteomes" id="UP000244016"/>
    </source>
</evidence>
<name>A0A2T5G3Z8_9BACL</name>
<evidence type="ECO:0000256" key="26">
    <source>
        <dbReference type="PROSITE-ProRule" id="PRU00409"/>
    </source>
</evidence>
<dbReference type="InterPro" id="IPR013815">
    <property type="entry name" value="ATP_grasp_subdomain_1"/>
</dbReference>
<feature type="active site" evidence="23">
    <location>
        <position position="17"/>
    </location>
</feature>
<dbReference type="PROSITE" id="PS00843">
    <property type="entry name" value="DALA_DALA_LIGASE_1"/>
    <property type="match status" value="1"/>
</dbReference>
<evidence type="ECO:0000256" key="6">
    <source>
        <dbReference type="ARBA" id="ARBA00012216"/>
    </source>
</evidence>
<feature type="binding site" evidence="25">
    <location>
        <position position="305"/>
    </location>
    <ligand>
        <name>Mg(2+)</name>
        <dbReference type="ChEBI" id="CHEBI:18420"/>
        <label>2</label>
    </ligand>
</feature>
<sequence length="350" mass="38724">MRARIKLALLFGGRSAEHEVSLASARNVYRVLDRERYELIPVYIDRGGSWHPPERSFPLLEGEPPPPVETRRRPKVGCSALQEADVAFPLLHGPHGEDGTVQGYLTLLGIPYVGSGVAASAAGMDKVLMKRLFAAFGLPQVPYRDFTQRVWTKDPETIVLTLLEELGLPLFVKPANLGSSVGIRKVNRPADLPTAVEEALRYDRKVVVEAFVPAREIEVAVLGNEDPQASVPGEVVPHNEFYDYEAKYTPGKTDLLIPAPLDEALVERFRSLALRAFRALDARGFARVDFFLHRETGEIYVNEVNTIPGFTSQSMYPKLWEATGLSYTALIDRLVALALEDSSGGAEERT</sequence>
<comment type="pathway">
    <text evidence="4 22">Cell wall biogenesis; peptidoglycan biosynthesis.</text>
</comment>
<dbReference type="GO" id="GO:0071555">
    <property type="term" value="P:cell wall organization"/>
    <property type="evidence" value="ECO:0007669"/>
    <property type="project" value="UniProtKB-KW"/>
</dbReference>
<comment type="pathway">
    <text evidence="18">Glycan biosynthesis.</text>
</comment>
<dbReference type="Gene3D" id="3.30.1490.20">
    <property type="entry name" value="ATP-grasp fold, A domain"/>
    <property type="match status" value="1"/>
</dbReference>
<dbReference type="UniPathway" id="UPA00219"/>
<dbReference type="GO" id="GO:0005524">
    <property type="term" value="F:ATP binding"/>
    <property type="evidence" value="ECO:0007669"/>
    <property type="project" value="UniProtKB-UniRule"/>
</dbReference>
<evidence type="ECO:0000259" key="27">
    <source>
        <dbReference type="PROSITE" id="PS50975"/>
    </source>
</evidence>
<evidence type="ECO:0000313" key="28">
    <source>
        <dbReference type="EMBL" id="PTQ50892.1"/>
    </source>
</evidence>
<feature type="binding site" evidence="24">
    <location>
        <begin position="209"/>
        <end position="216"/>
    </location>
    <ligand>
        <name>ATP</name>
        <dbReference type="ChEBI" id="CHEBI:30616"/>
    </ligand>
</feature>
<feature type="binding site" evidence="24">
    <location>
        <begin position="171"/>
        <end position="173"/>
    </location>
    <ligand>
        <name>ATP</name>
        <dbReference type="ChEBI" id="CHEBI:30616"/>
    </ligand>
</feature>
<dbReference type="EMBL" id="PEBW01000009">
    <property type="protein sequence ID" value="PTQ50892.1"/>
    <property type="molecule type" value="Genomic_DNA"/>
</dbReference>
<evidence type="ECO:0000256" key="10">
    <source>
        <dbReference type="ARBA" id="ARBA00022741"/>
    </source>
</evidence>
<dbReference type="AlphaFoldDB" id="A0A2T5G3Z8"/>
<keyword evidence="11 26" id="KW-0067">ATP-binding</keyword>
<keyword evidence="15 25" id="KW-0464">Manganese</keyword>
<evidence type="ECO:0000256" key="22">
    <source>
        <dbReference type="HAMAP-Rule" id="MF_00047"/>
    </source>
</evidence>
<evidence type="ECO:0000256" key="17">
    <source>
        <dbReference type="ARBA" id="ARBA00047614"/>
    </source>
</evidence>
<comment type="caution">
    <text evidence="28">The sequence shown here is derived from an EMBL/GenBank/DDBJ whole genome shotgun (WGS) entry which is preliminary data.</text>
</comment>
<evidence type="ECO:0000256" key="24">
    <source>
        <dbReference type="PIRSR" id="PIRSR039102-2"/>
    </source>
</evidence>
<dbReference type="InterPro" id="IPR011127">
    <property type="entry name" value="Dala_Dala_lig_N"/>
</dbReference>
<dbReference type="SUPFAM" id="SSF56059">
    <property type="entry name" value="Glutathione synthetase ATP-binding domain-like"/>
    <property type="match status" value="1"/>
</dbReference>
<dbReference type="InterPro" id="IPR016185">
    <property type="entry name" value="PreATP-grasp_dom_sf"/>
</dbReference>
<dbReference type="EC" id="6.3.2.4" evidence="6 22"/>
<dbReference type="PANTHER" id="PTHR23132">
    <property type="entry name" value="D-ALANINE--D-ALANINE LIGASE"/>
    <property type="match status" value="1"/>
</dbReference>
<feature type="active site" evidence="23">
    <location>
        <position position="179"/>
    </location>
</feature>
<evidence type="ECO:0000256" key="5">
    <source>
        <dbReference type="ARBA" id="ARBA00010871"/>
    </source>
</evidence>
<dbReference type="Pfam" id="PF07478">
    <property type="entry name" value="Dala_Dala_lig_C"/>
    <property type="match status" value="1"/>
</dbReference>
<feature type="active site" evidence="23">
    <location>
        <position position="314"/>
    </location>
</feature>
<dbReference type="FunFam" id="3.30.470.20:FF:000008">
    <property type="entry name" value="D-alanine--D-alanine ligase"/>
    <property type="match status" value="1"/>
</dbReference>
<evidence type="ECO:0000256" key="21">
    <source>
        <dbReference type="ARBA" id="ARBA00077154"/>
    </source>
</evidence>
<evidence type="ECO:0000256" key="13">
    <source>
        <dbReference type="ARBA" id="ARBA00022960"/>
    </source>
</evidence>
<comment type="function">
    <text evidence="2 22">Cell wall formation.</text>
</comment>
<evidence type="ECO:0000256" key="2">
    <source>
        <dbReference type="ARBA" id="ARBA00003921"/>
    </source>
</evidence>
<keyword evidence="8 22" id="KW-0436">Ligase</keyword>
<feature type="binding site" evidence="25">
    <location>
        <position position="303"/>
    </location>
    <ligand>
        <name>Mg(2+)</name>
        <dbReference type="ChEBI" id="CHEBI:18420"/>
        <label>1</label>
    </ligand>
</feature>
<evidence type="ECO:0000256" key="14">
    <source>
        <dbReference type="ARBA" id="ARBA00022984"/>
    </source>
</evidence>
<comment type="cofactor">
    <cofactor evidence="1">
        <name>Mn(2+)</name>
        <dbReference type="ChEBI" id="CHEBI:29035"/>
    </cofactor>
</comment>
<dbReference type="PROSITE" id="PS50975">
    <property type="entry name" value="ATP_GRASP"/>
    <property type="match status" value="1"/>
</dbReference>
<evidence type="ECO:0000256" key="20">
    <source>
        <dbReference type="ARBA" id="ARBA00076288"/>
    </source>
</evidence>
<comment type="catalytic activity">
    <reaction evidence="17 22">
        <text>2 D-alanine + ATP = D-alanyl-D-alanine + ADP + phosphate + H(+)</text>
        <dbReference type="Rhea" id="RHEA:11224"/>
        <dbReference type="ChEBI" id="CHEBI:15378"/>
        <dbReference type="ChEBI" id="CHEBI:30616"/>
        <dbReference type="ChEBI" id="CHEBI:43474"/>
        <dbReference type="ChEBI" id="CHEBI:57416"/>
        <dbReference type="ChEBI" id="CHEBI:57822"/>
        <dbReference type="ChEBI" id="CHEBI:456216"/>
        <dbReference type="EC" id="6.3.2.4"/>
    </reaction>
</comment>
<evidence type="ECO:0000256" key="19">
    <source>
        <dbReference type="ARBA" id="ARBA00068427"/>
    </source>
</evidence>
<gene>
    <name evidence="22" type="primary">ddl</name>
    <name evidence="28" type="ORF">BLITH_1431</name>
</gene>
<dbReference type="PROSITE" id="PS00844">
    <property type="entry name" value="DALA_DALA_LIGASE_2"/>
    <property type="match status" value="1"/>
</dbReference>
<keyword evidence="14 22" id="KW-0573">Peptidoglycan synthesis</keyword>
<evidence type="ECO:0000256" key="8">
    <source>
        <dbReference type="ARBA" id="ARBA00022598"/>
    </source>
</evidence>
<dbReference type="GO" id="GO:0005829">
    <property type="term" value="C:cytosol"/>
    <property type="evidence" value="ECO:0007669"/>
    <property type="project" value="TreeGrafter"/>
</dbReference>
<evidence type="ECO:0000256" key="12">
    <source>
        <dbReference type="ARBA" id="ARBA00022842"/>
    </source>
</evidence>
<dbReference type="GO" id="GO:0046872">
    <property type="term" value="F:metal ion binding"/>
    <property type="evidence" value="ECO:0007669"/>
    <property type="project" value="UniProtKB-KW"/>
</dbReference>
<proteinExistence type="inferred from homology"/>
<dbReference type="InterPro" id="IPR005905">
    <property type="entry name" value="D_ala_D_ala"/>
</dbReference>
<evidence type="ECO:0000256" key="9">
    <source>
        <dbReference type="ARBA" id="ARBA00022723"/>
    </source>
</evidence>
<evidence type="ECO:0000256" key="4">
    <source>
        <dbReference type="ARBA" id="ARBA00004752"/>
    </source>
</evidence>
<feature type="binding site" evidence="25">
    <location>
        <position position="303"/>
    </location>
    <ligand>
        <name>Mg(2+)</name>
        <dbReference type="ChEBI" id="CHEBI:18420"/>
        <label>2</label>
    </ligand>
</feature>
<keyword evidence="13 22" id="KW-0133">Cell shape</keyword>
<dbReference type="InterPro" id="IPR011761">
    <property type="entry name" value="ATP-grasp"/>
</dbReference>
<keyword evidence="10 24" id="KW-0547">Nucleotide-binding</keyword>
<evidence type="ECO:0000256" key="16">
    <source>
        <dbReference type="ARBA" id="ARBA00023316"/>
    </source>
</evidence>
<evidence type="ECO:0000256" key="7">
    <source>
        <dbReference type="ARBA" id="ARBA00022490"/>
    </source>
</evidence>
<dbReference type="PANTHER" id="PTHR23132:SF25">
    <property type="entry name" value="D-ALANINE--D-ALANINE LIGASE A"/>
    <property type="match status" value="1"/>
</dbReference>
<feature type="binding site" evidence="25">
    <location>
        <position position="289"/>
    </location>
    <ligand>
        <name>Mg(2+)</name>
        <dbReference type="ChEBI" id="CHEBI:18420"/>
        <label>1</label>
    </ligand>
</feature>
<keyword evidence="7 22" id="KW-0963">Cytoplasm</keyword>
<dbReference type="NCBIfam" id="NF002378">
    <property type="entry name" value="PRK01372.1"/>
    <property type="match status" value="1"/>
</dbReference>
<dbReference type="SUPFAM" id="SSF52440">
    <property type="entry name" value="PreATP-grasp domain"/>
    <property type="match status" value="1"/>
</dbReference>
<dbReference type="HAMAP" id="MF_00047">
    <property type="entry name" value="Dala_Dala_lig"/>
    <property type="match status" value="1"/>
</dbReference>
<dbReference type="Pfam" id="PF01820">
    <property type="entry name" value="Dala_Dala_lig_N"/>
    <property type="match status" value="1"/>
</dbReference>
<protein>
    <recommendedName>
        <fullName evidence="19 22">D-alanine--D-alanine ligase</fullName>
        <ecNumber evidence="6 22">6.3.2.4</ecNumber>
    </recommendedName>
    <alternativeName>
        <fullName evidence="21 22">D-Ala-D-Ala ligase</fullName>
    </alternativeName>
    <alternativeName>
        <fullName evidence="20 22">D-alanylalanine synthetase</fullName>
    </alternativeName>
</protein>
<evidence type="ECO:0000256" key="11">
    <source>
        <dbReference type="ARBA" id="ARBA00022840"/>
    </source>
</evidence>
<comment type="similarity">
    <text evidence="5 22">Belongs to the D-alanine--D-alanine ligase family.</text>
</comment>
<reference evidence="28 29" key="1">
    <citation type="submission" date="2017-08" db="EMBL/GenBank/DDBJ databases">
        <title>Burning lignite coal seam in the remote Altai Mountains harbors a hydrogen-driven thermophilic microbial community.</title>
        <authorList>
            <person name="Kadnikov V.V."/>
            <person name="Mardanov A.V."/>
            <person name="Ivasenko D."/>
            <person name="Beletsky A.V."/>
            <person name="Karnachuk O.V."/>
            <person name="Ravin N.V."/>
        </authorList>
    </citation>
    <scope>NUCLEOTIDE SEQUENCE [LARGE SCALE GENOMIC DNA]</scope>
    <source>
        <strain evidence="28">AL31</strain>
    </source>
</reference>
<comment type="subcellular location">
    <subcellularLocation>
        <location evidence="3 22">Cytoplasm</location>
    </subcellularLocation>
</comment>